<gene>
    <name evidence="2" type="ORF">UFOVP111_8</name>
</gene>
<name>A0A6J5L495_9CAUD</name>
<dbReference type="EMBL" id="LR796226">
    <property type="protein sequence ID" value="CAB4128106.1"/>
    <property type="molecule type" value="Genomic_DNA"/>
</dbReference>
<organism evidence="2">
    <name type="scientific">uncultured Caudovirales phage</name>
    <dbReference type="NCBI Taxonomy" id="2100421"/>
    <lineage>
        <taxon>Viruses</taxon>
        <taxon>Duplodnaviria</taxon>
        <taxon>Heunggongvirae</taxon>
        <taxon>Uroviricota</taxon>
        <taxon>Caudoviricetes</taxon>
        <taxon>Peduoviridae</taxon>
        <taxon>Maltschvirus</taxon>
        <taxon>Maltschvirus maltsch</taxon>
    </lineage>
</organism>
<sequence>MNDIDKNLAGLAEALSNAIDELEPPQPEPSRVVKLNDGALNAEQSRRLRMLQVVGKFASTLTLRPIKVSLSTEQDPNHQPAPAWSDSDNIWFNDKDMGDLSDVNTVLGIKGLSLHEVAHILLTPRTGSNLAKDVQRESLWRAFNALEDQRIEMMMTKRFGNVADWLTATVLQFIMEEPEQWALCYPLLHGRKYLPKELRTQVAKLYENQQDVARLGQLIDQYIVLNLADPKNYPVAIDIIREYSRLVEGLPQAEGDDSWQPETGWGRIHDPAGHHERKEGEWKSSKSKPMTKAEQEKLSDKVQQSVDGDNASGDDESDSAGNTPSNNDSSDGNDKPGQGLGVNTTGPNLNDIASSALDKIKQSKSREIAQIMKQYGGDIELTSGKGANLPKSDGRLEPVTIEATKAAKSFANELEKLRAEFDPGWLRRTESGRLNVQRYVTGTDIDECFDEWDLGREDAVDIEAVILLDTSGSMYENAKGAFESMWAIKRALDKITASTTVVTFDSTSVILYSADERANHKMKWDYTGGSTNPMKGLQYANNVLAQSKRAIKICIVITDGVWDQSEACDKMLREFRRAGVLTALGYIPDSYYVHNGYPIQMDSHGCEIAVNISDMAQLFTLARHLVRVGIARNLANA</sequence>
<accession>A0A6J5L495</accession>
<dbReference type="InterPro" id="IPR036465">
    <property type="entry name" value="vWFA_dom_sf"/>
</dbReference>
<dbReference type="Gene3D" id="3.40.50.410">
    <property type="entry name" value="von Willebrand factor, type A domain"/>
    <property type="match status" value="1"/>
</dbReference>
<dbReference type="CDD" id="cd00198">
    <property type="entry name" value="vWFA"/>
    <property type="match status" value="1"/>
</dbReference>
<evidence type="ECO:0000313" key="2">
    <source>
        <dbReference type="EMBL" id="CAB4128106.1"/>
    </source>
</evidence>
<reference evidence="2" key="1">
    <citation type="submission" date="2020-04" db="EMBL/GenBank/DDBJ databases">
        <authorList>
            <person name="Chiriac C."/>
            <person name="Salcher M."/>
            <person name="Ghai R."/>
            <person name="Kavagutti S V."/>
        </authorList>
    </citation>
    <scope>NUCLEOTIDE SEQUENCE</scope>
</reference>
<feature type="compositionally biased region" description="Polar residues" evidence="1">
    <location>
        <begin position="341"/>
        <end position="350"/>
    </location>
</feature>
<protein>
    <submittedName>
        <fullName evidence="2">VWFA domain containing protein</fullName>
    </submittedName>
</protein>
<evidence type="ECO:0000256" key="1">
    <source>
        <dbReference type="SAM" id="MobiDB-lite"/>
    </source>
</evidence>
<dbReference type="SUPFAM" id="SSF53300">
    <property type="entry name" value="vWA-like"/>
    <property type="match status" value="1"/>
</dbReference>
<feature type="compositionally biased region" description="Basic and acidic residues" evidence="1">
    <location>
        <begin position="291"/>
        <end position="300"/>
    </location>
</feature>
<feature type="region of interest" description="Disordered" evidence="1">
    <location>
        <begin position="252"/>
        <end position="350"/>
    </location>
</feature>
<feature type="compositionally biased region" description="Basic and acidic residues" evidence="1">
    <location>
        <begin position="267"/>
        <end position="284"/>
    </location>
</feature>
<feature type="compositionally biased region" description="Polar residues" evidence="1">
    <location>
        <begin position="319"/>
        <end position="330"/>
    </location>
</feature>
<proteinExistence type="predicted"/>